<dbReference type="PANTHER" id="PTHR32071:SF38">
    <property type="entry name" value="PSP OPERON TRANSCRIPTIONAL ACTIVATOR"/>
    <property type="match status" value="1"/>
</dbReference>
<dbReference type="Gene3D" id="3.40.50.300">
    <property type="entry name" value="P-loop containing nucleotide triphosphate hydrolases"/>
    <property type="match status" value="1"/>
</dbReference>
<dbReference type="GO" id="GO:0009401">
    <property type="term" value="P:phosphoenolpyruvate-dependent sugar phosphotransferase system"/>
    <property type="evidence" value="ECO:0007669"/>
    <property type="project" value="InterPro"/>
</dbReference>
<dbReference type="RefSeq" id="WP_091743771.1">
    <property type="nucleotide sequence ID" value="NZ_FODY01000002.1"/>
</dbReference>
<evidence type="ECO:0000259" key="8">
    <source>
        <dbReference type="PROSITE" id="PS51372"/>
    </source>
</evidence>
<keyword evidence="2" id="KW-0547">Nucleotide-binding</keyword>
<evidence type="ECO:0000256" key="2">
    <source>
        <dbReference type="ARBA" id="ARBA00022741"/>
    </source>
</evidence>
<dbReference type="InterPro" id="IPR002078">
    <property type="entry name" value="Sigma_54_int"/>
</dbReference>
<evidence type="ECO:0000256" key="1">
    <source>
        <dbReference type="ARBA" id="ARBA00022679"/>
    </source>
</evidence>
<dbReference type="GO" id="GO:0003677">
    <property type="term" value="F:DNA binding"/>
    <property type="evidence" value="ECO:0007669"/>
    <property type="project" value="UniProtKB-KW"/>
</dbReference>
<dbReference type="PROSITE" id="PS50045">
    <property type="entry name" value="SIGMA54_INTERACT_4"/>
    <property type="match status" value="1"/>
</dbReference>
<feature type="domain" description="PTS EIIA type-4" evidence="7">
    <location>
        <begin position="538"/>
        <end position="667"/>
    </location>
</feature>
<dbReference type="OrthoDB" id="9765164at2"/>
<dbReference type="Pfam" id="PF03610">
    <property type="entry name" value="EIIA-man"/>
    <property type="match status" value="1"/>
</dbReference>
<dbReference type="GO" id="GO:0006355">
    <property type="term" value="P:regulation of DNA-templated transcription"/>
    <property type="evidence" value="ECO:0007669"/>
    <property type="project" value="InterPro"/>
</dbReference>
<evidence type="ECO:0000256" key="5">
    <source>
        <dbReference type="ARBA" id="ARBA00023125"/>
    </source>
</evidence>
<dbReference type="PANTHER" id="PTHR32071">
    <property type="entry name" value="TRANSCRIPTIONAL REGULATORY PROTEIN"/>
    <property type="match status" value="1"/>
</dbReference>
<dbReference type="SMART" id="SM00382">
    <property type="entry name" value="AAA"/>
    <property type="match status" value="1"/>
</dbReference>
<dbReference type="Gene3D" id="3.40.50.510">
    <property type="entry name" value="Phosphotransferase system, mannose-type IIA component"/>
    <property type="match status" value="1"/>
</dbReference>
<dbReference type="InterPro" id="IPR036662">
    <property type="entry name" value="PTS_EIIA_man-typ_sf"/>
</dbReference>
<keyword evidence="4" id="KW-0067">ATP-binding</keyword>
<dbReference type="CDD" id="cd00006">
    <property type="entry name" value="PTS_IIA_man"/>
    <property type="match status" value="1"/>
</dbReference>
<sequence>MTRKDIIYQALLDLPEGEGIDAQGLAAILPITRANISHELNVLCKEGKVGKSGGRPVRFFVADKLPAAKATRLDALLKNNISLRQPLEQAKAAILYPPKGMNSLLLGETGVGKSMFASLMHNYAIEMGVKDKDCPFITFNCADYTNNPQLLTAQLFGVKKGTYTGAETDKTGLLEKANGGILFLDEVHRLPPEGQEMLFTFLDTGYFRRMGDDETRTADVLIISATTENPSSALLKTFTRRLPMIITIPSLKERTLEERLSLIKYFFKHESIRLNRDIYVSLNTMRAFLSYSCTNNIGQLKNDIQLVCAKSYSEFLTNIKEDVRINSRSLPMHIKEGLYREKEHRILWNKLVSEDIEYFKFGCMTDVPQEAAEENTTIYDLIEQKLEKLKTKGISDIAIESILEKDITRYFEKYISGISEEINKKNLLNILGEDVLDLIDKMLYQMVTSLKRNVTHNIYTALALHINTLINRLANNKNIVNPQLGKIKQLYPEEFKAALEATALLQEYLHRPIPEDEAGYLTIFLLPEEQQAHQNIDKVKIILIAHGKSTATSMAEVANELLGENYVIAINSPIEVKPAVVLEELRKVVRQNFSTSGYLLLVDMGSLTTFAEVIEKECKVPVKVFPLTSTLHVIEATRKALLGFSLSEIYKDVLLVNSYMDNNKASLPVESKHKIAIITACLTGEGGSVAIKSFLNNNLRYDKDLFEILPLNCLDKKFFKEQLLRLQEKREILFIVSSFSVDLAIKQYNMYDVISMKVLSQLQEAIDNKSALLKMGLILKENIENFDGEELYHDIVHLIQRMEGKLSIKFSDENLIGLILHLGFMISRLKKGKGSVSYLNKEEFIRLNRDIYQVVKENLIFLYNKYFIEITDNEICYIINFFPNVTALPES</sequence>
<dbReference type="CDD" id="cd00009">
    <property type="entry name" value="AAA"/>
    <property type="match status" value="1"/>
</dbReference>
<dbReference type="InterPro" id="IPR036390">
    <property type="entry name" value="WH_DNA-bd_sf"/>
</dbReference>
<dbReference type="STRING" id="112903.SAMN04490178_10250"/>
<dbReference type="InterPro" id="IPR033887">
    <property type="entry name" value="PTS_IIA_man"/>
</dbReference>
<evidence type="ECO:0000256" key="4">
    <source>
        <dbReference type="ARBA" id="ARBA00022840"/>
    </source>
</evidence>
<dbReference type="Pfam" id="PF00158">
    <property type="entry name" value="Sigma54_activat"/>
    <property type="match status" value="1"/>
</dbReference>
<dbReference type="SUPFAM" id="SSF53062">
    <property type="entry name" value="PTS system fructose IIA component-like"/>
    <property type="match status" value="1"/>
</dbReference>
<reference evidence="9 10" key="1">
    <citation type="submission" date="2016-10" db="EMBL/GenBank/DDBJ databases">
        <authorList>
            <person name="de Groot N.N."/>
        </authorList>
    </citation>
    <scope>NUCLEOTIDE SEQUENCE [LARGE SCALE GENOMIC DNA]</scope>
    <source>
        <strain evidence="9 10">DSM 13305</strain>
    </source>
</reference>
<dbReference type="PROSITE" id="PS51096">
    <property type="entry name" value="PTS_EIIA_TYPE_4"/>
    <property type="match status" value="1"/>
</dbReference>
<dbReference type="PROSITE" id="PS00676">
    <property type="entry name" value="SIGMA54_INTERACT_2"/>
    <property type="match status" value="1"/>
</dbReference>
<accession>A0A1H8PQS8</accession>
<keyword evidence="1" id="KW-0808">Transferase</keyword>
<dbReference type="PROSITE" id="PS51372">
    <property type="entry name" value="PRD_2"/>
    <property type="match status" value="2"/>
</dbReference>
<dbReference type="GO" id="GO:0016020">
    <property type="term" value="C:membrane"/>
    <property type="evidence" value="ECO:0007669"/>
    <property type="project" value="InterPro"/>
</dbReference>
<evidence type="ECO:0000259" key="6">
    <source>
        <dbReference type="PROSITE" id="PS50045"/>
    </source>
</evidence>
<keyword evidence="3" id="KW-0418">Kinase</keyword>
<feature type="domain" description="PRD" evidence="8">
    <location>
        <begin position="786"/>
        <end position="891"/>
    </location>
</feature>
<feature type="domain" description="Sigma-54 factor interaction" evidence="6">
    <location>
        <begin position="76"/>
        <end position="309"/>
    </location>
</feature>
<dbReference type="Proteomes" id="UP000198847">
    <property type="component" value="Unassembled WGS sequence"/>
</dbReference>
<proteinExistence type="predicted"/>
<dbReference type="GO" id="GO:0016301">
    <property type="term" value="F:kinase activity"/>
    <property type="evidence" value="ECO:0007669"/>
    <property type="project" value="UniProtKB-KW"/>
</dbReference>
<name>A0A1H8PQS8_9FIRM</name>
<evidence type="ECO:0000313" key="10">
    <source>
        <dbReference type="Proteomes" id="UP000198847"/>
    </source>
</evidence>
<dbReference type="InterPro" id="IPR027417">
    <property type="entry name" value="P-loop_NTPase"/>
</dbReference>
<dbReference type="Gene3D" id="1.10.1790.10">
    <property type="entry name" value="PRD domain"/>
    <property type="match status" value="2"/>
</dbReference>
<dbReference type="Pfam" id="PF00874">
    <property type="entry name" value="PRD"/>
    <property type="match status" value="2"/>
</dbReference>
<organism evidence="9 10">
    <name type="scientific">Propionispora vibrioides</name>
    <dbReference type="NCBI Taxonomy" id="112903"/>
    <lineage>
        <taxon>Bacteria</taxon>
        <taxon>Bacillati</taxon>
        <taxon>Bacillota</taxon>
        <taxon>Negativicutes</taxon>
        <taxon>Selenomonadales</taxon>
        <taxon>Sporomusaceae</taxon>
        <taxon>Propionispora</taxon>
    </lineage>
</organism>
<dbReference type="EMBL" id="FODY01000002">
    <property type="protein sequence ID" value="SEO44136.1"/>
    <property type="molecule type" value="Genomic_DNA"/>
</dbReference>
<evidence type="ECO:0000256" key="3">
    <source>
        <dbReference type="ARBA" id="ARBA00022777"/>
    </source>
</evidence>
<dbReference type="GO" id="GO:0005524">
    <property type="term" value="F:ATP binding"/>
    <property type="evidence" value="ECO:0007669"/>
    <property type="project" value="UniProtKB-KW"/>
</dbReference>
<dbReference type="InterPro" id="IPR036634">
    <property type="entry name" value="PRD_sf"/>
</dbReference>
<protein>
    <submittedName>
        <fullName evidence="9">Transcriptional regulatory protein LevR, contains PRD, AAA+ and EIIA domains</fullName>
    </submittedName>
</protein>
<dbReference type="InterPro" id="IPR011608">
    <property type="entry name" value="PRD"/>
</dbReference>
<evidence type="ECO:0000259" key="7">
    <source>
        <dbReference type="PROSITE" id="PS51096"/>
    </source>
</evidence>
<dbReference type="SUPFAM" id="SSF46785">
    <property type="entry name" value="Winged helix' DNA-binding domain"/>
    <property type="match status" value="1"/>
</dbReference>
<dbReference type="InterPro" id="IPR004701">
    <property type="entry name" value="PTS_EIIA_man-typ"/>
</dbReference>
<dbReference type="SUPFAM" id="SSF52540">
    <property type="entry name" value="P-loop containing nucleoside triphosphate hydrolases"/>
    <property type="match status" value="1"/>
</dbReference>
<dbReference type="SUPFAM" id="SSF63520">
    <property type="entry name" value="PTS-regulatory domain, PRD"/>
    <property type="match status" value="2"/>
</dbReference>
<dbReference type="InterPro" id="IPR025943">
    <property type="entry name" value="Sigma_54_int_dom_ATP-bd_2"/>
</dbReference>
<feature type="domain" description="PRD" evidence="8">
    <location>
        <begin position="430"/>
        <end position="535"/>
    </location>
</feature>
<evidence type="ECO:0000313" key="9">
    <source>
        <dbReference type="EMBL" id="SEO44136.1"/>
    </source>
</evidence>
<keyword evidence="5" id="KW-0238">DNA-binding</keyword>
<keyword evidence="10" id="KW-1185">Reference proteome</keyword>
<dbReference type="InterPro" id="IPR003593">
    <property type="entry name" value="AAA+_ATPase"/>
</dbReference>
<dbReference type="AlphaFoldDB" id="A0A1H8PQS8"/>
<gene>
    <name evidence="9" type="ORF">SAMN04490178_10250</name>
</gene>